<dbReference type="RefSeq" id="WP_066409605.1">
    <property type="nucleotide sequence ID" value="NZ_CP011390.1"/>
</dbReference>
<reference evidence="2 3" key="2">
    <citation type="journal article" date="2016" name="Int. J. Syst. Evol. Microbiol.">
        <title>Flavisolibacter tropicus sp. nov., isolated from tropical soil.</title>
        <authorList>
            <person name="Lee J.J."/>
            <person name="Kang M.S."/>
            <person name="Kim G.S."/>
            <person name="Lee C.S."/>
            <person name="Lim S."/>
            <person name="Lee J."/>
            <person name="Roh S.H."/>
            <person name="Kang H."/>
            <person name="Ha J.M."/>
            <person name="Bae S."/>
            <person name="Jung H.Y."/>
            <person name="Kim M.K."/>
        </authorList>
    </citation>
    <scope>NUCLEOTIDE SEQUENCE [LARGE SCALE GENOMIC DNA]</scope>
    <source>
        <strain evidence="2 3">LCS9</strain>
    </source>
</reference>
<accession>A0A172U260</accession>
<feature type="compositionally biased region" description="Basic and acidic residues" evidence="1">
    <location>
        <begin position="383"/>
        <end position="394"/>
    </location>
</feature>
<organism evidence="2 3">
    <name type="scientific">Flavisolibacter tropicus</name>
    <dbReference type="NCBI Taxonomy" id="1492898"/>
    <lineage>
        <taxon>Bacteria</taxon>
        <taxon>Pseudomonadati</taxon>
        <taxon>Bacteroidota</taxon>
        <taxon>Chitinophagia</taxon>
        <taxon>Chitinophagales</taxon>
        <taxon>Chitinophagaceae</taxon>
        <taxon>Flavisolibacter</taxon>
    </lineage>
</organism>
<dbReference type="EMBL" id="CP011390">
    <property type="protein sequence ID" value="ANE53425.1"/>
    <property type="molecule type" value="Genomic_DNA"/>
</dbReference>
<sequence length="606" mass="68669">MKNASGHTFHIPVMGLGFTIDSPIKVARFGISSVVSIIQVDLIEQMREFYCKQSGEEYTPIPIEDVDHRAKRVTAYLDLMQRIVDKQVEDMKNEPFEEGNDIVKYFKLLPEDSPLKGLYVEMTKMQGAEKDVAQIQLRGKIVTGAINVNIMTKVDNLNYAKDGQLLPVEYSDATSALRGFANSTLNSSVVFSAGLNPRLFAFLENFPDFFPDANGIIRKKIILKVSDYRSAIIQGKFLAKKGLWVSEFRIESGLNCGGHAFPTEGYLLGPILEEFKIKKQELARELTQICNQALSQKNRLRLSENSEIQITVQGGIGTSREDKFLREYYNIDSTGWGSPFLLVPEATNVDEATLQQLAHAKQADYFLSHASPLGVPFNNFRKSSSEEQRKERIQKNRPGSPCYKKLLAFNTEFTEQPICTASREYQHKKLKAVLADPDLSEEQRAERSNEITEKDCLCEGLASSALLTNNIPDPHKLVAVTICPGPNLAYFSKVFSLEEMVGHIYGRTTILNSLYRPHMFINEFKMYVDYLRKEIDKNVISMNEKQAKYFSSFKGNLFKGMEYYRTLLTKMVEEPVEFKKKMKEELDALESDLNFATVVLKAAVLS</sequence>
<dbReference type="AlphaFoldDB" id="A0A172U260"/>
<protein>
    <submittedName>
        <fullName evidence="2">Uncharacterized protein</fullName>
    </submittedName>
</protein>
<gene>
    <name evidence="2" type="ORF">SY85_10775</name>
</gene>
<dbReference type="STRING" id="1492898.SY85_10775"/>
<dbReference type="Proteomes" id="UP000077177">
    <property type="component" value="Chromosome"/>
</dbReference>
<name>A0A172U260_9BACT</name>
<keyword evidence="3" id="KW-1185">Reference proteome</keyword>
<proteinExistence type="predicted"/>
<feature type="region of interest" description="Disordered" evidence="1">
    <location>
        <begin position="378"/>
        <end position="399"/>
    </location>
</feature>
<evidence type="ECO:0000313" key="2">
    <source>
        <dbReference type="EMBL" id="ANE53425.1"/>
    </source>
</evidence>
<evidence type="ECO:0000313" key="3">
    <source>
        <dbReference type="Proteomes" id="UP000077177"/>
    </source>
</evidence>
<evidence type="ECO:0000256" key="1">
    <source>
        <dbReference type="SAM" id="MobiDB-lite"/>
    </source>
</evidence>
<dbReference type="KEGG" id="fla:SY85_10775"/>
<reference evidence="3" key="1">
    <citation type="submission" date="2015-01" db="EMBL/GenBank/DDBJ databases">
        <title>Flavisolibacter sp./LCS9/ whole genome sequencing.</title>
        <authorList>
            <person name="Kim M.K."/>
            <person name="Srinivasan S."/>
            <person name="Lee J.-J."/>
        </authorList>
    </citation>
    <scope>NUCLEOTIDE SEQUENCE [LARGE SCALE GENOMIC DNA]</scope>
    <source>
        <strain evidence="3">LCS9</strain>
    </source>
</reference>
<dbReference type="PATRIC" id="fig|1492898.3.peg.2323"/>